<organism evidence="6 7">
    <name type="scientific">Kangsaoukella pontilimi</name>
    <dbReference type="NCBI Taxonomy" id="2691042"/>
    <lineage>
        <taxon>Bacteria</taxon>
        <taxon>Pseudomonadati</taxon>
        <taxon>Pseudomonadota</taxon>
        <taxon>Alphaproteobacteria</taxon>
        <taxon>Rhodobacterales</taxon>
        <taxon>Paracoccaceae</taxon>
        <taxon>Kangsaoukella</taxon>
    </lineage>
</organism>
<feature type="domain" description="Major facilitator superfamily (MFS) profile" evidence="5">
    <location>
        <begin position="13"/>
        <end position="400"/>
    </location>
</feature>
<keyword evidence="3 4" id="KW-0472">Membrane</keyword>
<evidence type="ECO:0000256" key="3">
    <source>
        <dbReference type="ARBA" id="ARBA00023136"/>
    </source>
</evidence>
<evidence type="ECO:0000256" key="2">
    <source>
        <dbReference type="ARBA" id="ARBA00022989"/>
    </source>
</evidence>
<dbReference type="RefSeq" id="WP_160764177.1">
    <property type="nucleotide sequence ID" value="NZ_WUPT01000002.1"/>
</dbReference>
<dbReference type="AlphaFoldDB" id="A0A7C9MRE5"/>
<evidence type="ECO:0000256" key="4">
    <source>
        <dbReference type="SAM" id="Phobius"/>
    </source>
</evidence>
<dbReference type="InterPro" id="IPR020846">
    <property type="entry name" value="MFS_dom"/>
</dbReference>
<feature type="transmembrane region" description="Helical" evidence="4">
    <location>
        <begin position="311"/>
        <end position="332"/>
    </location>
</feature>
<proteinExistence type="predicted"/>
<evidence type="ECO:0000313" key="7">
    <source>
        <dbReference type="Proteomes" id="UP000480350"/>
    </source>
</evidence>
<feature type="transmembrane region" description="Helical" evidence="4">
    <location>
        <begin position="80"/>
        <end position="97"/>
    </location>
</feature>
<feature type="transmembrane region" description="Helical" evidence="4">
    <location>
        <begin position="254"/>
        <end position="274"/>
    </location>
</feature>
<keyword evidence="7" id="KW-1185">Reference proteome</keyword>
<reference evidence="6 7" key="1">
    <citation type="submission" date="2019-12" db="EMBL/GenBank/DDBJ databases">
        <authorList>
            <person name="Lee S.D."/>
        </authorList>
    </citation>
    <scope>NUCLEOTIDE SEQUENCE [LARGE SCALE GENOMIC DNA]</scope>
    <source>
        <strain evidence="6 7">GH1-50</strain>
    </source>
</reference>
<feature type="transmembrane region" description="Helical" evidence="4">
    <location>
        <begin position="103"/>
        <end position="125"/>
    </location>
</feature>
<dbReference type="GO" id="GO:0022857">
    <property type="term" value="F:transmembrane transporter activity"/>
    <property type="evidence" value="ECO:0007669"/>
    <property type="project" value="InterPro"/>
</dbReference>
<name>A0A7C9MRE5_9RHOB</name>
<dbReference type="PANTHER" id="PTHR11360:SF308">
    <property type="entry name" value="BLL3089 PROTEIN"/>
    <property type="match status" value="1"/>
</dbReference>
<feature type="transmembrane region" description="Helical" evidence="4">
    <location>
        <begin position="286"/>
        <end position="305"/>
    </location>
</feature>
<evidence type="ECO:0000313" key="6">
    <source>
        <dbReference type="EMBL" id="MXQ08237.1"/>
    </source>
</evidence>
<dbReference type="Pfam" id="PF07690">
    <property type="entry name" value="MFS_1"/>
    <property type="match status" value="1"/>
</dbReference>
<gene>
    <name evidence="6" type="ORF">GQ651_10320</name>
</gene>
<sequence>MSLFAFLHENRRFLFAGAVLSFLSSFGQTYFIAIFSAEIMGTFDLSDGQWGGLYTVSTTASALVMLWAGALTDRFRVRQLIWTVLPVLALTCLAMAANSAVPLLFLVIFFLRLFGQGMTMQLSVVAMARWFAARRGLALSLAALGFAVGQAGLPVIVALGLTVFDWRSMWVGAALILALSVPLLHWLLTKERTPQSHAEDKQSVGMDGRHWTRGEVLRSPIFWLLLPMLLGPPAWGTALFFQQVHIAAVKGWPLVDYLALIPLLTVVGIAATLVSGQLIDRFGSAALARFYMLPFAATFFLIGSAETLGVAAIGMIFFGIGHGIQSTVPAAFWSEYFGTRHIGAIKAVSTSIMVFGSAIGPGISGALIDLGYSFPEQMGVLVVYFLIAAILVWVATARAKRSLAPA</sequence>
<accession>A0A7C9MRE5</accession>
<comment type="caution">
    <text evidence="6">The sequence shown here is derived from an EMBL/GenBank/DDBJ whole genome shotgun (WGS) entry which is preliminary data.</text>
</comment>
<feature type="transmembrane region" description="Helical" evidence="4">
    <location>
        <begin position="352"/>
        <end position="372"/>
    </location>
</feature>
<dbReference type="InterPro" id="IPR050327">
    <property type="entry name" value="Proton-linked_MCT"/>
</dbReference>
<dbReference type="PANTHER" id="PTHR11360">
    <property type="entry name" value="MONOCARBOXYLATE TRANSPORTER"/>
    <property type="match status" value="1"/>
</dbReference>
<keyword evidence="1 4" id="KW-0812">Transmembrane</keyword>
<protein>
    <submittedName>
        <fullName evidence="6">MFS transporter</fullName>
    </submittedName>
</protein>
<feature type="transmembrane region" description="Helical" evidence="4">
    <location>
        <begin position="51"/>
        <end position="68"/>
    </location>
</feature>
<keyword evidence="2 4" id="KW-1133">Transmembrane helix</keyword>
<dbReference type="InterPro" id="IPR011701">
    <property type="entry name" value="MFS"/>
</dbReference>
<dbReference type="InterPro" id="IPR036259">
    <property type="entry name" value="MFS_trans_sf"/>
</dbReference>
<reference evidence="6 7" key="2">
    <citation type="submission" date="2020-03" db="EMBL/GenBank/DDBJ databases">
        <title>Kangsaoukella pontilimi gen. nov., sp. nov., a new member of the family Rhodobacteraceae isolated from a tidal mudflat.</title>
        <authorList>
            <person name="Kim I.S."/>
        </authorList>
    </citation>
    <scope>NUCLEOTIDE SEQUENCE [LARGE SCALE GENOMIC DNA]</scope>
    <source>
        <strain evidence="6 7">GH1-50</strain>
    </source>
</reference>
<dbReference type="PROSITE" id="PS50850">
    <property type="entry name" value="MFS"/>
    <property type="match status" value="1"/>
</dbReference>
<dbReference type="SUPFAM" id="SSF103473">
    <property type="entry name" value="MFS general substrate transporter"/>
    <property type="match status" value="1"/>
</dbReference>
<feature type="transmembrane region" description="Helical" evidence="4">
    <location>
        <begin position="378"/>
        <end position="396"/>
    </location>
</feature>
<evidence type="ECO:0000259" key="5">
    <source>
        <dbReference type="PROSITE" id="PS50850"/>
    </source>
</evidence>
<dbReference type="EMBL" id="WUPT01000002">
    <property type="protein sequence ID" value="MXQ08237.1"/>
    <property type="molecule type" value="Genomic_DNA"/>
</dbReference>
<feature type="transmembrane region" description="Helical" evidence="4">
    <location>
        <begin position="221"/>
        <end position="242"/>
    </location>
</feature>
<evidence type="ECO:0000256" key="1">
    <source>
        <dbReference type="ARBA" id="ARBA00022692"/>
    </source>
</evidence>
<dbReference type="Gene3D" id="1.20.1250.20">
    <property type="entry name" value="MFS general substrate transporter like domains"/>
    <property type="match status" value="1"/>
</dbReference>
<feature type="transmembrane region" description="Helical" evidence="4">
    <location>
        <begin position="169"/>
        <end position="188"/>
    </location>
</feature>
<dbReference type="Proteomes" id="UP000480350">
    <property type="component" value="Unassembled WGS sequence"/>
</dbReference>
<feature type="transmembrane region" description="Helical" evidence="4">
    <location>
        <begin position="137"/>
        <end position="163"/>
    </location>
</feature>